<evidence type="ECO:0000256" key="1">
    <source>
        <dbReference type="SAM" id="Phobius"/>
    </source>
</evidence>
<gene>
    <name evidence="2" type="ORF">HFP15_17170</name>
</gene>
<name>A0ABX1J481_9PSEU</name>
<organism evidence="2 3">
    <name type="scientific">Amycolatopsis acididurans</name>
    <dbReference type="NCBI Taxonomy" id="2724524"/>
    <lineage>
        <taxon>Bacteria</taxon>
        <taxon>Bacillati</taxon>
        <taxon>Actinomycetota</taxon>
        <taxon>Actinomycetes</taxon>
        <taxon>Pseudonocardiales</taxon>
        <taxon>Pseudonocardiaceae</taxon>
        <taxon>Amycolatopsis</taxon>
    </lineage>
</organism>
<comment type="caution">
    <text evidence="2">The sequence shown here is derived from an EMBL/GenBank/DDBJ whole genome shotgun (WGS) entry which is preliminary data.</text>
</comment>
<evidence type="ECO:0000313" key="3">
    <source>
        <dbReference type="Proteomes" id="UP000715441"/>
    </source>
</evidence>
<reference evidence="2 3" key="1">
    <citation type="submission" date="2020-04" db="EMBL/GenBank/DDBJ databases">
        <title>Novel species.</title>
        <authorList>
            <person name="Teo W.F.A."/>
            <person name="Lipun K."/>
            <person name="Srisuk N."/>
            <person name="Duangmal K."/>
        </authorList>
    </citation>
    <scope>NUCLEOTIDE SEQUENCE [LARGE SCALE GENOMIC DNA]</scope>
    <source>
        <strain evidence="2 3">K13G38</strain>
    </source>
</reference>
<keyword evidence="1" id="KW-0472">Membrane</keyword>
<dbReference type="EMBL" id="JAAXLS010000010">
    <property type="protein sequence ID" value="NKQ54615.1"/>
    <property type="molecule type" value="Genomic_DNA"/>
</dbReference>
<keyword evidence="1" id="KW-1133">Transmembrane helix</keyword>
<dbReference type="Proteomes" id="UP000715441">
    <property type="component" value="Unassembled WGS sequence"/>
</dbReference>
<dbReference type="InterPro" id="IPR021401">
    <property type="entry name" value="DUF3040"/>
</dbReference>
<evidence type="ECO:0000313" key="2">
    <source>
        <dbReference type="EMBL" id="NKQ54615.1"/>
    </source>
</evidence>
<protein>
    <submittedName>
        <fullName evidence="2">DUF3040 domain-containing protein</fullName>
    </submittedName>
</protein>
<keyword evidence="1" id="KW-0812">Transmembrane</keyword>
<accession>A0ABX1J481</accession>
<proteinExistence type="predicted"/>
<feature type="transmembrane region" description="Helical" evidence="1">
    <location>
        <begin position="49"/>
        <end position="80"/>
    </location>
</feature>
<dbReference type="Pfam" id="PF11239">
    <property type="entry name" value="DUF3040"/>
    <property type="match status" value="1"/>
</dbReference>
<keyword evidence="3" id="KW-1185">Reference proteome</keyword>
<sequence length="84" mass="9048">MLSQFERRELEKIEAWFREADPRFEKALAAGEPPPGRLRARAGRAAADVVAAALLLLGLVTANVLLVLAGAAGLSIAAWLHMRD</sequence>
<dbReference type="RefSeq" id="WP_168516692.1">
    <property type="nucleotide sequence ID" value="NZ_JAAXLS010000010.1"/>
</dbReference>